<comment type="caution">
    <text evidence="15">The sequence shown here is derived from an EMBL/GenBank/DDBJ whole genome shotgun (WGS) entry which is preliminary data.</text>
</comment>
<dbReference type="Gene3D" id="1.20.950.20">
    <property type="entry name" value="Transmembrane di-heme cytochromes, Chain C"/>
    <property type="match status" value="1"/>
</dbReference>
<dbReference type="GO" id="GO:0005886">
    <property type="term" value="C:plasma membrane"/>
    <property type="evidence" value="ECO:0007669"/>
    <property type="project" value="UniProtKB-SubCell"/>
</dbReference>
<evidence type="ECO:0000256" key="11">
    <source>
        <dbReference type="ARBA" id="ARBA00023136"/>
    </source>
</evidence>
<evidence type="ECO:0000256" key="1">
    <source>
        <dbReference type="ARBA" id="ARBA00001970"/>
    </source>
</evidence>
<proteinExistence type="inferred from homology"/>
<dbReference type="GO" id="GO:0009055">
    <property type="term" value="F:electron transfer activity"/>
    <property type="evidence" value="ECO:0007669"/>
    <property type="project" value="InterPro"/>
</dbReference>
<keyword evidence="16" id="KW-1185">Reference proteome</keyword>
<evidence type="ECO:0000256" key="2">
    <source>
        <dbReference type="ARBA" id="ARBA00004651"/>
    </source>
</evidence>
<dbReference type="GO" id="GO:0020037">
    <property type="term" value="F:heme binding"/>
    <property type="evidence" value="ECO:0007669"/>
    <property type="project" value="TreeGrafter"/>
</dbReference>
<feature type="transmembrane region" description="Helical" evidence="13">
    <location>
        <begin position="55"/>
        <end position="72"/>
    </location>
</feature>
<evidence type="ECO:0000256" key="7">
    <source>
        <dbReference type="ARBA" id="ARBA00022723"/>
    </source>
</evidence>
<keyword evidence="7" id="KW-0479">Metal-binding</keyword>
<dbReference type="InterPro" id="IPR052168">
    <property type="entry name" value="Cytochrome_b561_oxidase"/>
</dbReference>
<keyword evidence="10" id="KW-0408">Iron</keyword>
<protein>
    <submittedName>
        <fullName evidence="15">Cytochrome b561</fullName>
    </submittedName>
</protein>
<keyword evidence="6 13" id="KW-0812">Transmembrane</keyword>
<evidence type="ECO:0000256" key="10">
    <source>
        <dbReference type="ARBA" id="ARBA00023004"/>
    </source>
</evidence>
<comment type="subcellular location">
    <subcellularLocation>
        <location evidence="2">Cell membrane</location>
        <topology evidence="2">Multi-pass membrane protein</topology>
    </subcellularLocation>
</comment>
<dbReference type="RefSeq" id="WP_115834879.1">
    <property type="nucleotide sequence ID" value="NZ_CP025086.1"/>
</dbReference>
<evidence type="ECO:0000256" key="5">
    <source>
        <dbReference type="ARBA" id="ARBA00022617"/>
    </source>
</evidence>
<gene>
    <name evidence="15" type="ORF">DES32_0276</name>
</gene>
<dbReference type="OrthoDB" id="1247465at2"/>
<evidence type="ECO:0000256" key="6">
    <source>
        <dbReference type="ARBA" id="ARBA00022692"/>
    </source>
</evidence>
<comment type="similarity">
    <text evidence="12">Belongs to the cytochrome b561 family.</text>
</comment>
<sequence>MASAQPGNRYTAVAVFLHWIMALGILALVVIGLTMAHVKLQPLALFKLYQLHKSIGITILLAAFLRLAWRLAHPPPALPASMPPVERKAAEATHLLLYAALFVLPLTGWALVSAAVLNIPTVLYGIIPWPHLPILSTLHNKAPVEHVLTRTHAYLAWALIALVTLHAAAALRHHFLLHDDILTRILPGRSPRGANRKPSQ</sequence>
<evidence type="ECO:0000256" key="3">
    <source>
        <dbReference type="ARBA" id="ARBA00022448"/>
    </source>
</evidence>
<accession>A0A3D9Z1L4</accession>
<evidence type="ECO:0000313" key="15">
    <source>
        <dbReference type="EMBL" id="REF89062.1"/>
    </source>
</evidence>
<keyword evidence="4" id="KW-1003">Cell membrane</keyword>
<keyword evidence="11 13" id="KW-0472">Membrane</keyword>
<reference evidence="15 16" key="1">
    <citation type="submission" date="2018-08" db="EMBL/GenBank/DDBJ databases">
        <title>Genomic Encyclopedia of Type Strains, Phase IV (KMG-IV): sequencing the most valuable type-strain genomes for metagenomic binning, comparative biology and taxonomic classification.</title>
        <authorList>
            <person name="Goeker M."/>
        </authorList>
    </citation>
    <scope>NUCLEOTIDE SEQUENCE [LARGE SCALE GENOMIC DNA]</scope>
    <source>
        <strain evidence="15 16">BW863</strain>
    </source>
</reference>
<keyword evidence="5" id="KW-0349">Heme</keyword>
<keyword evidence="9 13" id="KW-1133">Transmembrane helix</keyword>
<evidence type="ECO:0000313" key="16">
    <source>
        <dbReference type="Proteomes" id="UP000256900"/>
    </source>
</evidence>
<dbReference type="InterPro" id="IPR016174">
    <property type="entry name" value="Di-haem_cyt_TM"/>
</dbReference>
<evidence type="ECO:0000256" key="4">
    <source>
        <dbReference type="ARBA" id="ARBA00022475"/>
    </source>
</evidence>
<dbReference type="GO" id="GO:0022904">
    <property type="term" value="P:respiratory electron transport chain"/>
    <property type="evidence" value="ECO:0007669"/>
    <property type="project" value="InterPro"/>
</dbReference>
<comment type="cofactor">
    <cofactor evidence="1">
        <name>heme b</name>
        <dbReference type="ChEBI" id="CHEBI:60344"/>
    </cofactor>
</comment>
<dbReference type="AlphaFoldDB" id="A0A3D9Z1L4"/>
<dbReference type="Pfam" id="PF01292">
    <property type="entry name" value="Ni_hydr_CYTB"/>
    <property type="match status" value="1"/>
</dbReference>
<keyword evidence="8" id="KW-0249">Electron transport</keyword>
<keyword evidence="3" id="KW-0813">Transport</keyword>
<dbReference type="PANTHER" id="PTHR30529">
    <property type="entry name" value="CYTOCHROME B561"/>
    <property type="match status" value="1"/>
</dbReference>
<dbReference type="EMBL" id="QUMO01000001">
    <property type="protein sequence ID" value="REF89062.1"/>
    <property type="molecule type" value="Genomic_DNA"/>
</dbReference>
<evidence type="ECO:0000256" key="12">
    <source>
        <dbReference type="ARBA" id="ARBA00037975"/>
    </source>
</evidence>
<name>A0A3D9Z1L4_9HYPH</name>
<dbReference type="Proteomes" id="UP000256900">
    <property type="component" value="Unassembled WGS sequence"/>
</dbReference>
<evidence type="ECO:0000256" key="9">
    <source>
        <dbReference type="ARBA" id="ARBA00022989"/>
    </source>
</evidence>
<feature type="transmembrane region" description="Helical" evidence="13">
    <location>
        <begin position="95"/>
        <end position="127"/>
    </location>
</feature>
<dbReference type="GO" id="GO:0046872">
    <property type="term" value="F:metal ion binding"/>
    <property type="evidence" value="ECO:0007669"/>
    <property type="project" value="UniProtKB-KW"/>
</dbReference>
<dbReference type="InterPro" id="IPR011577">
    <property type="entry name" value="Cyt_b561_bac/Ni-Hgenase"/>
</dbReference>
<evidence type="ECO:0000256" key="13">
    <source>
        <dbReference type="SAM" id="Phobius"/>
    </source>
</evidence>
<evidence type="ECO:0000256" key="8">
    <source>
        <dbReference type="ARBA" id="ARBA00022982"/>
    </source>
</evidence>
<organism evidence="15 16">
    <name type="scientific">Methylovirgula ligni</name>
    <dbReference type="NCBI Taxonomy" id="569860"/>
    <lineage>
        <taxon>Bacteria</taxon>
        <taxon>Pseudomonadati</taxon>
        <taxon>Pseudomonadota</taxon>
        <taxon>Alphaproteobacteria</taxon>
        <taxon>Hyphomicrobiales</taxon>
        <taxon>Beijerinckiaceae</taxon>
        <taxon>Methylovirgula</taxon>
    </lineage>
</organism>
<dbReference type="PANTHER" id="PTHR30529:SF1">
    <property type="entry name" value="CYTOCHROME B561 HOMOLOG 2"/>
    <property type="match status" value="1"/>
</dbReference>
<dbReference type="SUPFAM" id="SSF81342">
    <property type="entry name" value="Transmembrane di-heme cytochromes"/>
    <property type="match status" value="1"/>
</dbReference>
<evidence type="ECO:0000259" key="14">
    <source>
        <dbReference type="Pfam" id="PF01292"/>
    </source>
</evidence>
<feature type="transmembrane region" description="Helical" evidence="13">
    <location>
        <begin position="12"/>
        <end position="35"/>
    </location>
</feature>
<feature type="domain" description="Cytochrome b561 bacterial/Ni-hydrogenase" evidence="14">
    <location>
        <begin position="9"/>
        <end position="188"/>
    </location>
</feature>
<feature type="transmembrane region" description="Helical" evidence="13">
    <location>
        <begin position="154"/>
        <end position="171"/>
    </location>
</feature>